<evidence type="ECO:0000256" key="1">
    <source>
        <dbReference type="ARBA" id="ARBA00023122"/>
    </source>
</evidence>
<sequence length="150" mass="16096">MSGGPIRVTDAAARKVRAADVMSTPVLAVTVDATLERAGEVLARNGFTTLPVVDEYGRLCGLITEEALAGAHLARLSVYADLPEPIVSAIRRPLTVRAVALPPVALDADAELFDIARAMLQMRLRSVPVVRDGRPIGIVSWRNILPLLEH</sequence>
<dbReference type="InterPro" id="IPR000644">
    <property type="entry name" value="CBS_dom"/>
</dbReference>
<dbReference type="OrthoDB" id="9799454at2"/>
<dbReference type="KEGG" id="rrz:CS378_21760"/>
<accession>A0A098BSI3</accession>
<evidence type="ECO:0000313" key="2">
    <source>
        <dbReference type="EMBL" id="CDZ91175.1"/>
    </source>
</evidence>
<organism evidence="2 3">
    <name type="scientific">Rhodococcus ruber</name>
    <dbReference type="NCBI Taxonomy" id="1830"/>
    <lineage>
        <taxon>Bacteria</taxon>
        <taxon>Bacillati</taxon>
        <taxon>Actinomycetota</taxon>
        <taxon>Actinomycetes</taxon>
        <taxon>Mycobacteriales</taxon>
        <taxon>Nocardiaceae</taxon>
        <taxon>Rhodococcus</taxon>
    </lineage>
</organism>
<protein>
    <submittedName>
        <fullName evidence="2">Putative signal transduction protein with CBS domains</fullName>
    </submittedName>
</protein>
<dbReference type="InterPro" id="IPR051257">
    <property type="entry name" value="Diverse_CBS-Domain"/>
</dbReference>
<dbReference type="Gene3D" id="3.10.580.10">
    <property type="entry name" value="CBS-domain"/>
    <property type="match status" value="1"/>
</dbReference>
<dbReference type="PANTHER" id="PTHR43080">
    <property type="entry name" value="CBS DOMAIN-CONTAINING PROTEIN CBSX3, MITOCHONDRIAL"/>
    <property type="match status" value="1"/>
</dbReference>
<dbReference type="PROSITE" id="PS51371">
    <property type="entry name" value="CBS"/>
    <property type="match status" value="2"/>
</dbReference>
<dbReference type="EMBL" id="CCSD01000095">
    <property type="protein sequence ID" value="CDZ91175.1"/>
    <property type="molecule type" value="Genomic_DNA"/>
</dbReference>
<dbReference type="Proteomes" id="UP000042997">
    <property type="component" value="Unassembled WGS sequence"/>
</dbReference>
<dbReference type="GeneID" id="66834568"/>
<dbReference type="eggNOG" id="COG3448">
    <property type="taxonomic scope" value="Bacteria"/>
</dbReference>
<proteinExistence type="predicted"/>
<dbReference type="Pfam" id="PF00571">
    <property type="entry name" value="CBS"/>
    <property type="match status" value="2"/>
</dbReference>
<evidence type="ECO:0000313" key="3">
    <source>
        <dbReference type="Proteomes" id="UP000042997"/>
    </source>
</evidence>
<name>A0A098BSI3_9NOCA</name>
<keyword evidence="1" id="KW-0129">CBS domain</keyword>
<reference evidence="2 3" key="1">
    <citation type="journal article" date="2014" name="Genome Announc.">
        <title>Draft Genome Sequence of Propane- and Butane-Oxidizing Actinobacterium Rhodococcus ruber IEGM 231.</title>
        <authorList>
            <person name="Ivshina I.B."/>
            <person name="Kuyukina M.S."/>
            <person name="Krivoruchko A.V."/>
            <person name="Barbe V."/>
            <person name="Fischer C."/>
        </authorList>
    </citation>
    <scope>NUCLEOTIDE SEQUENCE [LARGE SCALE GENOMIC DNA]</scope>
</reference>
<gene>
    <name evidence="2" type="ORF">RHRU231_800102</name>
</gene>
<dbReference type="AlphaFoldDB" id="A0A098BSI3"/>
<dbReference type="RefSeq" id="WP_010593068.1">
    <property type="nucleotide sequence ID" value="NZ_CP023714.1"/>
</dbReference>
<dbReference type="SUPFAM" id="SSF54631">
    <property type="entry name" value="CBS-domain pair"/>
    <property type="match status" value="1"/>
</dbReference>
<dbReference type="PANTHER" id="PTHR43080:SF26">
    <property type="entry name" value="REGULATORY PROTEIN"/>
    <property type="match status" value="1"/>
</dbReference>
<dbReference type="SMART" id="SM00116">
    <property type="entry name" value="CBS"/>
    <property type="match status" value="2"/>
</dbReference>
<dbReference type="InterPro" id="IPR046342">
    <property type="entry name" value="CBS_dom_sf"/>
</dbReference>